<dbReference type="HOGENOM" id="CLU_028142_4_0_4"/>
<evidence type="ECO:0000256" key="1">
    <source>
        <dbReference type="ARBA" id="ARBA00001933"/>
    </source>
</evidence>
<dbReference type="OrthoDB" id="9763107at2"/>
<reference evidence="5 6" key="1">
    <citation type="submission" date="2011-11" db="EMBL/GenBank/DDBJ databases">
        <authorList>
            <person name="Weinstock G."/>
            <person name="Sodergren E."/>
            <person name="Clifton S."/>
            <person name="Fulton L."/>
            <person name="Fulton B."/>
            <person name="Courtney L."/>
            <person name="Fronick C."/>
            <person name="Harrison M."/>
            <person name="Strong C."/>
            <person name="Farmer C."/>
            <person name="Delahaunty K."/>
            <person name="Markovic C."/>
            <person name="Hall O."/>
            <person name="Minx P."/>
            <person name="Tomlinson C."/>
            <person name="Mitreva M."/>
            <person name="Hou S."/>
            <person name="Chen J."/>
            <person name="Wollam A."/>
            <person name="Pepin K.H."/>
            <person name="Johnson M."/>
            <person name="Bhonagiri V."/>
            <person name="Zhang X."/>
            <person name="Suruliraj S."/>
            <person name="Warren W."/>
            <person name="Chinwalla A."/>
            <person name="Mardis E.R."/>
            <person name="Wilson R.K."/>
        </authorList>
    </citation>
    <scope>NUCLEOTIDE SEQUENCE [LARGE SCALE GENOMIC DNA]</scope>
    <source>
        <strain evidence="5 6">YIT 11816</strain>
    </source>
</reference>
<dbReference type="AlphaFoldDB" id="H3KFR5"/>
<organism evidence="5 6">
    <name type="scientific">Sutterella parvirubra YIT 11816</name>
    <dbReference type="NCBI Taxonomy" id="762967"/>
    <lineage>
        <taxon>Bacteria</taxon>
        <taxon>Pseudomonadati</taxon>
        <taxon>Pseudomonadota</taxon>
        <taxon>Betaproteobacteria</taxon>
        <taxon>Burkholderiales</taxon>
        <taxon>Sutterellaceae</taxon>
        <taxon>Sutterella</taxon>
    </lineage>
</organism>
<dbReference type="PATRIC" id="fig|762967.3.peg.1245"/>
<protein>
    <submittedName>
        <fullName evidence="5">Putative threonine synthase</fullName>
    </submittedName>
</protein>
<keyword evidence="6" id="KW-1185">Reference proteome</keyword>
<dbReference type="InterPro" id="IPR000634">
    <property type="entry name" value="Ser/Thr_deHydtase_PyrdxlP-BS"/>
</dbReference>
<dbReference type="InterPro" id="IPR050147">
    <property type="entry name" value="Ser/Thr_Dehydratase"/>
</dbReference>
<dbReference type="Proteomes" id="UP000004956">
    <property type="component" value="Unassembled WGS sequence"/>
</dbReference>
<dbReference type="GO" id="GO:0006567">
    <property type="term" value="P:L-threonine catabolic process"/>
    <property type="evidence" value="ECO:0007669"/>
    <property type="project" value="TreeGrafter"/>
</dbReference>
<dbReference type="GO" id="GO:0006565">
    <property type="term" value="P:L-serine catabolic process"/>
    <property type="evidence" value="ECO:0007669"/>
    <property type="project" value="TreeGrafter"/>
</dbReference>
<dbReference type="Gene3D" id="3.40.50.1100">
    <property type="match status" value="2"/>
</dbReference>
<proteinExistence type="predicted"/>
<dbReference type="PROSITE" id="PS00165">
    <property type="entry name" value="DEHYDRATASE_SER_THR"/>
    <property type="match status" value="1"/>
</dbReference>
<dbReference type="RefSeq" id="WP_008542612.1">
    <property type="nucleotide sequence ID" value="NZ_JH604983.1"/>
</dbReference>
<name>H3KFR5_9BURK</name>
<evidence type="ECO:0000259" key="4">
    <source>
        <dbReference type="Pfam" id="PF00291"/>
    </source>
</evidence>
<keyword evidence="3" id="KW-0456">Lyase</keyword>
<keyword evidence="2" id="KW-0663">Pyridoxal phosphate</keyword>
<comment type="cofactor">
    <cofactor evidence="1">
        <name>pyridoxal 5'-phosphate</name>
        <dbReference type="ChEBI" id="CHEBI:597326"/>
    </cofactor>
</comment>
<dbReference type="InterPro" id="IPR036052">
    <property type="entry name" value="TrpB-like_PALP_sf"/>
</dbReference>
<dbReference type="GO" id="GO:0030170">
    <property type="term" value="F:pyridoxal phosphate binding"/>
    <property type="evidence" value="ECO:0007669"/>
    <property type="project" value="InterPro"/>
</dbReference>
<dbReference type="Pfam" id="PF00291">
    <property type="entry name" value="PALP"/>
    <property type="match status" value="1"/>
</dbReference>
<dbReference type="STRING" id="762967.HMPREF9440_01584"/>
<dbReference type="GO" id="GO:0003941">
    <property type="term" value="F:L-serine ammonia-lyase activity"/>
    <property type="evidence" value="ECO:0007669"/>
    <property type="project" value="TreeGrafter"/>
</dbReference>
<dbReference type="SUPFAM" id="SSF53686">
    <property type="entry name" value="Tryptophan synthase beta subunit-like PLP-dependent enzymes"/>
    <property type="match status" value="1"/>
</dbReference>
<feature type="domain" description="Tryptophan synthase beta chain-like PALP" evidence="4">
    <location>
        <begin position="70"/>
        <end position="361"/>
    </location>
</feature>
<gene>
    <name evidence="5" type="ORF">HMPREF9440_01584</name>
</gene>
<dbReference type="PANTHER" id="PTHR48078:SF6">
    <property type="entry name" value="L-THREONINE DEHYDRATASE CATABOLIC TDCB"/>
    <property type="match status" value="1"/>
</dbReference>
<dbReference type="GO" id="GO:0009097">
    <property type="term" value="P:isoleucine biosynthetic process"/>
    <property type="evidence" value="ECO:0007669"/>
    <property type="project" value="TreeGrafter"/>
</dbReference>
<comment type="caution">
    <text evidence="5">The sequence shown here is derived from an EMBL/GenBank/DDBJ whole genome shotgun (WGS) entry which is preliminary data.</text>
</comment>
<dbReference type="GO" id="GO:0004794">
    <property type="term" value="F:threonine deaminase activity"/>
    <property type="evidence" value="ECO:0007669"/>
    <property type="project" value="TreeGrafter"/>
</dbReference>
<dbReference type="InterPro" id="IPR001926">
    <property type="entry name" value="TrpB-like_PALP"/>
</dbReference>
<evidence type="ECO:0000313" key="6">
    <source>
        <dbReference type="Proteomes" id="UP000004956"/>
    </source>
</evidence>
<evidence type="ECO:0000313" key="5">
    <source>
        <dbReference type="EMBL" id="EHY31042.1"/>
    </source>
</evidence>
<sequence>MHYRCAACGKETPVTTHAPTCTCGGLFDLVVDAPKWDEKLIDRSAWSLFRYRAFLGVDTPEAPDAPWRRITMGEGMTPVIPFDENLLFKMDYFMPTLSFKDRGAATLVAHMAAIGVKKCVQDSSGNAGNSVAAYCARAGIECEIYVPEGTSPKKITMIEAHGAKAVVVPGTRDHCADVCRARVKEEGVFYANHVFNPFFYEGTKTYVYEAFEQLGRMPKHVLVPVGNGTLFIGTVLALEHLQASGAIDEFPQIIAVQGENCAPLWEAVQKGSTEPAQIEVKPTLAEGIAIGQPMRGRELLDMIRRHDIRVVTAREDEILGCRHEIARRGIYCEHTTAANLAGYRKYVELYGPAPDTLVTMCGAGIKSDH</sequence>
<evidence type="ECO:0000256" key="3">
    <source>
        <dbReference type="ARBA" id="ARBA00023239"/>
    </source>
</evidence>
<dbReference type="CDD" id="cd01563">
    <property type="entry name" value="Thr-synth_1"/>
    <property type="match status" value="1"/>
</dbReference>
<accession>H3KFR5</accession>
<dbReference type="PANTHER" id="PTHR48078">
    <property type="entry name" value="THREONINE DEHYDRATASE, MITOCHONDRIAL-RELATED"/>
    <property type="match status" value="1"/>
</dbReference>
<dbReference type="EMBL" id="AFBQ01000237">
    <property type="protein sequence ID" value="EHY31042.1"/>
    <property type="molecule type" value="Genomic_DNA"/>
</dbReference>
<evidence type="ECO:0000256" key="2">
    <source>
        <dbReference type="ARBA" id="ARBA00022898"/>
    </source>
</evidence>